<dbReference type="PANTHER" id="PTHR37981:SF1">
    <property type="entry name" value="SGNH HYDROLASE-TYPE ESTERASE DOMAIN-CONTAINING PROTEIN"/>
    <property type="match status" value="1"/>
</dbReference>
<dbReference type="InterPro" id="IPR037460">
    <property type="entry name" value="SEST-like"/>
</dbReference>
<evidence type="ECO:0000256" key="1">
    <source>
        <dbReference type="PIRSR" id="PIRSR637460-1"/>
    </source>
</evidence>
<dbReference type="Gene3D" id="3.40.50.1110">
    <property type="entry name" value="SGNH hydrolase"/>
    <property type="match status" value="1"/>
</dbReference>
<gene>
    <name evidence="5" type="ORF">EUA94_16070</name>
</gene>
<feature type="signal peptide" evidence="4">
    <location>
        <begin position="1"/>
        <end position="34"/>
    </location>
</feature>
<dbReference type="OrthoDB" id="5503950at2"/>
<evidence type="ECO:0000256" key="2">
    <source>
        <dbReference type="PIRSR" id="PIRSR637460-2"/>
    </source>
</evidence>
<dbReference type="Proteomes" id="UP000291101">
    <property type="component" value="Unassembled WGS sequence"/>
</dbReference>
<proteinExistence type="predicted"/>
<sequence>MTYGIRPSLTVDVIRSLTSLALVLVAASVPAAQAAPAAAGQPIDVLVIGDSYSAGNGASGTTYGPAGCYRNSTHWGERYAAGLRDKGYAVTLTNHACSGGRTPDVHTPRPMDTQSNRTTPAPAGVTTTAQADAHLAATDPCNAGTFPAEEFWTYRATSVLAGTIVYDCTRTLRPQADFVTPETDLVVFTMGGNDAGFSTIVQGCFVVATRTADACRTSVDAARALIPAIKQRLIDDVAALRAHGLRSDAKIVQLGYPFLQVDNGFSLLDLPTPYPAGDEVRRLITDATAQLATVPAVVNASNPGLMTFVDGVTAKFAGHEPDAQTTNPQTWIKEALSGPDTNVWYHPNDAGQAAYSELLLARGTFGAGGTTATPPAPTATLRVRPTRRAFDAGRPVRLKVAVRLSDGTRPAGRVVVRRAHHRKVLERRRLTVARDGRLRVRVDGLGAGRHVLVVTYRDRTAPRVRDRVRVRLLTRDAR</sequence>
<comment type="caution">
    <text evidence="5">The sequence shown here is derived from an EMBL/GenBank/DDBJ whole genome shotgun (WGS) entry which is preliminary data.</text>
</comment>
<dbReference type="EMBL" id="SDWV01000018">
    <property type="protein sequence ID" value="RYC07030.1"/>
    <property type="molecule type" value="Genomic_DNA"/>
</dbReference>
<feature type="active site" evidence="1">
    <location>
        <position position="346"/>
    </location>
</feature>
<dbReference type="PANTHER" id="PTHR37981">
    <property type="entry name" value="LIPASE 2"/>
    <property type="match status" value="1"/>
</dbReference>
<feature type="disulfide bond" evidence="2">
    <location>
        <begin position="68"/>
        <end position="97"/>
    </location>
</feature>
<dbReference type="AlphaFoldDB" id="A0A4Q2SRU3"/>
<evidence type="ECO:0000313" key="5">
    <source>
        <dbReference type="EMBL" id="RYC07030.1"/>
    </source>
</evidence>
<name>A0A4Q2SRU3_9ACTN</name>
<keyword evidence="2" id="KW-1015">Disulfide bond</keyword>
<feature type="active site" description="Nucleophile" evidence="1">
    <location>
        <position position="51"/>
    </location>
</feature>
<keyword evidence="4" id="KW-0732">Signal</keyword>
<protein>
    <submittedName>
        <fullName evidence="5">Uncharacterized protein</fullName>
    </submittedName>
</protein>
<accession>A0A4Q2SRU3</accession>
<feature type="region of interest" description="Disordered" evidence="3">
    <location>
        <begin position="99"/>
        <end position="124"/>
    </location>
</feature>
<dbReference type="InterPro" id="IPR036514">
    <property type="entry name" value="SGNH_hydro_sf"/>
</dbReference>
<reference evidence="5 6" key="1">
    <citation type="submission" date="2019-01" db="EMBL/GenBank/DDBJ databases">
        <title>Novel species of Nocardioides.</title>
        <authorList>
            <person name="Liu Q."/>
            <person name="X Y.-H."/>
        </authorList>
    </citation>
    <scope>NUCLEOTIDE SEQUENCE [LARGE SCALE GENOMIC DNA]</scope>
    <source>
        <strain evidence="5 6">HLT2-9</strain>
    </source>
</reference>
<evidence type="ECO:0000256" key="3">
    <source>
        <dbReference type="SAM" id="MobiDB-lite"/>
    </source>
</evidence>
<feature type="disulfide bond" evidence="2">
    <location>
        <begin position="204"/>
        <end position="215"/>
    </location>
</feature>
<keyword evidence="6" id="KW-1185">Reference proteome</keyword>
<dbReference type="GO" id="GO:0006629">
    <property type="term" value="P:lipid metabolic process"/>
    <property type="evidence" value="ECO:0007669"/>
    <property type="project" value="TreeGrafter"/>
</dbReference>
<evidence type="ECO:0000313" key="6">
    <source>
        <dbReference type="Proteomes" id="UP000291101"/>
    </source>
</evidence>
<organism evidence="5 6">
    <name type="scientific">Nocardioides zhouii</name>
    <dbReference type="NCBI Taxonomy" id="1168729"/>
    <lineage>
        <taxon>Bacteria</taxon>
        <taxon>Bacillati</taxon>
        <taxon>Actinomycetota</taxon>
        <taxon>Actinomycetes</taxon>
        <taxon>Propionibacteriales</taxon>
        <taxon>Nocardioidaceae</taxon>
        <taxon>Nocardioides</taxon>
    </lineage>
</organism>
<dbReference type="GO" id="GO:0016788">
    <property type="term" value="F:hydrolase activity, acting on ester bonds"/>
    <property type="evidence" value="ECO:0007669"/>
    <property type="project" value="InterPro"/>
</dbReference>
<feature type="chain" id="PRO_5020700101" evidence="4">
    <location>
        <begin position="35"/>
        <end position="478"/>
    </location>
</feature>
<evidence type="ECO:0000256" key="4">
    <source>
        <dbReference type="SAM" id="SignalP"/>
    </source>
</evidence>
<dbReference type="SUPFAM" id="SSF52266">
    <property type="entry name" value="SGNH hydrolase"/>
    <property type="match status" value="1"/>
</dbReference>